<dbReference type="EMBL" id="JAHRIO010082874">
    <property type="protein sequence ID" value="MEQ2186097.1"/>
    <property type="molecule type" value="Genomic_DNA"/>
</dbReference>
<accession>A0ABV0PS69</accession>
<evidence type="ECO:0000313" key="1">
    <source>
        <dbReference type="EMBL" id="MEQ2186097.1"/>
    </source>
</evidence>
<keyword evidence="2" id="KW-1185">Reference proteome</keyword>
<dbReference type="Proteomes" id="UP001476798">
    <property type="component" value="Unassembled WGS sequence"/>
</dbReference>
<sequence length="236" mass="25533">MTVDHRVLIDRKLVSYTQEAANGQETYQLLMESQDGDHQTLDSWEQVGAPSSKQQEICGNTKGRVLVGKCPLDLLPVSLIVLKSCLVNHPSPGSSCLSPTCNISSDCTGLSTAYFLRLHTAGLVAPQDRSSPPACHAPRQARITTGKTGRRQNQYATPLPNGTLYGSNLQSSQTDIEHYSQARAEVHPGHLHWAVCPPPGYAACGSHSLLIPEHICLQPPIKSPFLLPQLLLSAVN</sequence>
<name>A0ABV0PS69_9TELE</name>
<protein>
    <submittedName>
        <fullName evidence="1">Uncharacterized protein</fullName>
    </submittedName>
</protein>
<evidence type="ECO:0000313" key="2">
    <source>
        <dbReference type="Proteomes" id="UP001476798"/>
    </source>
</evidence>
<proteinExistence type="predicted"/>
<organism evidence="1 2">
    <name type="scientific">Goodea atripinnis</name>
    <dbReference type="NCBI Taxonomy" id="208336"/>
    <lineage>
        <taxon>Eukaryota</taxon>
        <taxon>Metazoa</taxon>
        <taxon>Chordata</taxon>
        <taxon>Craniata</taxon>
        <taxon>Vertebrata</taxon>
        <taxon>Euteleostomi</taxon>
        <taxon>Actinopterygii</taxon>
        <taxon>Neopterygii</taxon>
        <taxon>Teleostei</taxon>
        <taxon>Neoteleostei</taxon>
        <taxon>Acanthomorphata</taxon>
        <taxon>Ovalentaria</taxon>
        <taxon>Atherinomorphae</taxon>
        <taxon>Cyprinodontiformes</taxon>
        <taxon>Goodeidae</taxon>
        <taxon>Goodea</taxon>
    </lineage>
</organism>
<reference evidence="1 2" key="1">
    <citation type="submission" date="2021-06" db="EMBL/GenBank/DDBJ databases">
        <authorList>
            <person name="Palmer J.M."/>
        </authorList>
    </citation>
    <scope>NUCLEOTIDE SEQUENCE [LARGE SCALE GENOMIC DNA]</scope>
    <source>
        <strain evidence="1 2">GA_2019</strain>
        <tissue evidence="1">Muscle</tissue>
    </source>
</reference>
<gene>
    <name evidence="1" type="ORF">GOODEAATRI_025120</name>
</gene>
<comment type="caution">
    <text evidence="1">The sequence shown here is derived from an EMBL/GenBank/DDBJ whole genome shotgun (WGS) entry which is preliminary data.</text>
</comment>